<dbReference type="PANTHER" id="PTHR20930:SF0">
    <property type="entry name" value="PROTEIN ILRUN"/>
    <property type="match status" value="1"/>
</dbReference>
<dbReference type="PROSITE" id="PS50135">
    <property type="entry name" value="ZF_ZZ_2"/>
    <property type="match status" value="1"/>
</dbReference>
<accession>R7Q2Z3</accession>
<proteinExistence type="predicted"/>
<dbReference type="GO" id="GO:0008270">
    <property type="term" value="F:zinc ion binding"/>
    <property type="evidence" value="ECO:0007669"/>
    <property type="project" value="UniProtKB-KW"/>
</dbReference>
<dbReference type="Gene3D" id="1.10.101.10">
    <property type="entry name" value="PGBD-like superfamily/PGBD"/>
    <property type="match status" value="1"/>
</dbReference>
<dbReference type="OrthoDB" id="10014385at2759"/>
<evidence type="ECO:0000313" key="8">
    <source>
        <dbReference type="Proteomes" id="UP000012073"/>
    </source>
</evidence>
<dbReference type="AlphaFoldDB" id="R7Q2Z3"/>
<dbReference type="Gene3D" id="3.30.60.90">
    <property type="match status" value="1"/>
</dbReference>
<dbReference type="InterPro" id="IPR036365">
    <property type="entry name" value="PGBD-like_sf"/>
</dbReference>
<keyword evidence="3" id="KW-0862">Zinc</keyword>
<dbReference type="InterPro" id="IPR036366">
    <property type="entry name" value="PGBDSf"/>
</dbReference>
<dbReference type="Pfam" id="PF00564">
    <property type="entry name" value="PB1"/>
    <property type="match status" value="1"/>
</dbReference>
<evidence type="ECO:0000256" key="2">
    <source>
        <dbReference type="ARBA" id="ARBA00022771"/>
    </source>
</evidence>
<evidence type="ECO:0000259" key="6">
    <source>
        <dbReference type="PROSITE" id="PS51745"/>
    </source>
</evidence>
<keyword evidence="1" id="KW-0479">Metal-binding</keyword>
<dbReference type="InterPro" id="IPR043145">
    <property type="entry name" value="Znf_ZZ_sf"/>
</dbReference>
<gene>
    <name evidence="7" type="ORF">CHC_T00008158001</name>
</gene>
<evidence type="ECO:0000256" key="3">
    <source>
        <dbReference type="ARBA" id="ARBA00022833"/>
    </source>
</evidence>
<dbReference type="Pfam" id="PF00569">
    <property type="entry name" value="ZZ"/>
    <property type="match status" value="1"/>
</dbReference>
<sequence>MDQSIILKVTFEGTIRRLPVTRDISFADFHQQLAERFSITVPFVTQYEDLDKDIITFDSDAELNDLFSTIEDTSKPLRISLLTLEEAKEAAKARRSASATDAGNSIPQMDNLICKVSDLVSAMESSLKGTESVDEGCDATHARAAPATAGLRGMADTPMTPCAKPYRKGLFHGLRQYISAFPSGKSGFKKHATSVSPEVKVSFKKLVRYIKKEEDTGAIVSALKDNLPTFRKWLVSDLGDQGFPEEISIHVIVTALHEDLLPKVGEHTTSRITSFVSTALVDEGVVAILRKLRSLGPMPWENGFTFSRIGKQGPRGFDVHHKIQCTSCGMRPIVGSRFKCTNRKNFNLCTNCHGNEQVAKEGMKFTECKYVWENVLVDVRVPPAPLKIGDRGPRVKFLHKVLTDAGYMNESMYLRQMGLFSTKTQAAVKQFQQEQGLGSSAEDGNYDEITANCLENMVETRDMNIETSTQASDQVEPIAVGV</sequence>
<dbReference type="SMART" id="SM00666">
    <property type="entry name" value="PB1"/>
    <property type="match status" value="1"/>
</dbReference>
<evidence type="ECO:0000313" key="7">
    <source>
        <dbReference type="EMBL" id="CDF32394.1"/>
    </source>
</evidence>
<dbReference type="RefSeq" id="XP_005712059.1">
    <property type="nucleotide sequence ID" value="XM_005712002.1"/>
</dbReference>
<dbReference type="EMBL" id="HG001489">
    <property type="protein sequence ID" value="CDF32394.1"/>
    <property type="molecule type" value="Genomic_DNA"/>
</dbReference>
<dbReference type="Gramene" id="CDF32394">
    <property type="protein sequence ID" value="CDF32394"/>
    <property type="gene ID" value="CHC_T00008158001"/>
</dbReference>
<dbReference type="STRING" id="2769.R7Q2Z3"/>
<dbReference type="Pfam" id="PF01471">
    <property type="entry name" value="PG_binding_1"/>
    <property type="match status" value="1"/>
</dbReference>
<dbReference type="SUPFAM" id="SSF47090">
    <property type="entry name" value="PGBD-like"/>
    <property type="match status" value="1"/>
</dbReference>
<dbReference type="SUPFAM" id="SSF57850">
    <property type="entry name" value="RING/U-box"/>
    <property type="match status" value="1"/>
</dbReference>
<reference evidence="8" key="1">
    <citation type="journal article" date="2013" name="Proc. Natl. Acad. Sci. U.S.A.">
        <title>Genome structure and metabolic features in the red seaweed Chondrus crispus shed light on evolution of the Archaeplastida.</title>
        <authorList>
            <person name="Collen J."/>
            <person name="Porcel B."/>
            <person name="Carre W."/>
            <person name="Ball S.G."/>
            <person name="Chaparro C."/>
            <person name="Tonon T."/>
            <person name="Barbeyron T."/>
            <person name="Michel G."/>
            <person name="Noel B."/>
            <person name="Valentin K."/>
            <person name="Elias M."/>
            <person name="Artiguenave F."/>
            <person name="Arun A."/>
            <person name="Aury J.M."/>
            <person name="Barbosa-Neto J.F."/>
            <person name="Bothwell J.H."/>
            <person name="Bouget F.Y."/>
            <person name="Brillet L."/>
            <person name="Cabello-Hurtado F."/>
            <person name="Capella-Gutierrez S."/>
            <person name="Charrier B."/>
            <person name="Cladiere L."/>
            <person name="Cock J.M."/>
            <person name="Coelho S.M."/>
            <person name="Colleoni C."/>
            <person name="Czjzek M."/>
            <person name="Da Silva C."/>
            <person name="Delage L."/>
            <person name="Denoeud F."/>
            <person name="Deschamps P."/>
            <person name="Dittami S.M."/>
            <person name="Gabaldon T."/>
            <person name="Gachon C.M."/>
            <person name="Groisillier A."/>
            <person name="Herve C."/>
            <person name="Jabbari K."/>
            <person name="Katinka M."/>
            <person name="Kloareg B."/>
            <person name="Kowalczyk N."/>
            <person name="Labadie K."/>
            <person name="Leblanc C."/>
            <person name="Lopez P.J."/>
            <person name="McLachlan D.H."/>
            <person name="Meslet-Cladiere L."/>
            <person name="Moustafa A."/>
            <person name="Nehr Z."/>
            <person name="Nyvall Collen P."/>
            <person name="Panaud O."/>
            <person name="Partensky F."/>
            <person name="Poulain J."/>
            <person name="Rensing S.A."/>
            <person name="Rousvoal S."/>
            <person name="Samson G."/>
            <person name="Symeonidi A."/>
            <person name="Weissenbach J."/>
            <person name="Zambounis A."/>
            <person name="Wincker P."/>
            <person name="Boyen C."/>
        </authorList>
    </citation>
    <scope>NUCLEOTIDE SEQUENCE [LARGE SCALE GENOMIC DNA]</scope>
    <source>
        <strain evidence="8">cv. Stackhouse</strain>
    </source>
</reference>
<evidence type="ECO:0000256" key="4">
    <source>
        <dbReference type="PROSITE-ProRule" id="PRU00228"/>
    </source>
</evidence>
<organism evidence="7 8">
    <name type="scientific">Chondrus crispus</name>
    <name type="common">Carrageen Irish moss</name>
    <name type="synonym">Polymorpha crispa</name>
    <dbReference type="NCBI Taxonomy" id="2769"/>
    <lineage>
        <taxon>Eukaryota</taxon>
        <taxon>Rhodophyta</taxon>
        <taxon>Florideophyceae</taxon>
        <taxon>Rhodymeniophycidae</taxon>
        <taxon>Gigartinales</taxon>
        <taxon>Gigartinaceae</taxon>
        <taxon>Chondrus</taxon>
    </lineage>
</organism>
<dbReference type="InterPro" id="IPR000270">
    <property type="entry name" value="PB1_dom"/>
</dbReference>
<dbReference type="PROSITE" id="PS51745">
    <property type="entry name" value="PB1"/>
    <property type="match status" value="1"/>
</dbReference>
<dbReference type="SMART" id="SM00291">
    <property type="entry name" value="ZnF_ZZ"/>
    <property type="match status" value="1"/>
</dbReference>
<feature type="domain" description="PB1" evidence="6">
    <location>
        <begin position="4"/>
        <end position="84"/>
    </location>
</feature>
<dbReference type="KEGG" id="ccp:CHC_T00008158001"/>
<dbReference type="GeneID" id="17319792"/>
<keyword evidence="8" id="KW-1185">Reference proteome</keyword>
<dbReference type="Gene3D" id="3.10.20.90">
    <property type="entry name" value="Phosphatidylinositol 3-kinase Catalytic Subunit, Chain A, domain 1"/>
    <property type="match status" value="1"/>
</dbReference>
<dbReference type="PANTHER" id="PTHR20930">
    <property type="entry name" value="OVARIAN CARCINOMA ANTIGEN CA125-RELATED"/>
    <property type="match status" value="1"/>
</dbReference>
<dbReference type="SUPFAM" id="SSF54277">
    <property type="entry name" value="CAD &amp; PB1 domains"/>
    <property type="match status" value="1"/>
</dbReference>
<evidence type="ECO:0008006" key="9">
    <source>
        <dbReference type="Google" id="ProtNLM"/>
    </source>
</evidence>
<keyword evidence="2 4" id="KW-0863">Zinc-finger</keyword>
<dbReference type="InterPro" id="IPR000433">
    <property type="entry name" value="Znf_ZZ"/>
</dbReference>
<feature type="domain" description="ZZ-type" evidence="5">
    <location>
        <begin position="320"/>
        <end position="377"/>
    </location>
</feature>
<dbReference type="Proteomes" id="UP000012073">
    <property type="component" value="Unassembled WGS sequence"/>
</dbReference>
<evidence type="ECO:0000256" key="1">
    <source>
        <dbReference type="ARBA" id="ARBA00022723"/>
    </source>
</evidence>
<dbReference type="CDD" id="cd05992">
    <property type="entry name" value="PB1"/>
    <property type="match status" value="1"/>
</dbReference>
<dbReference type="InterPro" id="IPR002477">
    <property type="entry name" value="Peptidoglycan-bd-like"/>
</dbReference>
<dbReference type="InterPro" id="IPR053793">
    <property type="entry name" value="PB1-like"/>
</dbReference>
<protein>
    <recommendedName>
        <fullName evidence="9">ZZ-type domain-containing protein</fullName>
    </recommendedName>
</protein>
<evidence type="ECO:0000259" key="5">
    <source>
        <dbReference type="PROSITE" id="PS50135"/>
    </source>
</evidence>
<name>R7Q2Z3_CHOCR</name>